<gene>
    <name evidence="16" type="ORF">DFP94_11455</name>
</gene>
<dbReference type="InterPro" id="IPR036388">
    <property type="entry name" value="WH-like_DNA-bd_sf"/>
</dbReference>
<dbReference type="PROSITE" id="PS51755">
    <property type="entry name" value="OMPR_PHOB"/>
    <property type="match status" value="1"/>
</dbReference>
<evidence type="ECO:0000259" key="15">
    <source>
        <dbReference type="PROSITE" id="PS51755"/>
    </source>
</evidence>
<evidence type="ECO:0000313" key="16">
    <source>
        <dbReference type="EMBL" id="RCX15607.1"/>
    </source>
</evidence>
<dbReference type="EMBL" id="QPJW01000014">
    <property type="protein sequence ID" value="RCX15607.1"/>
    <property type="molecule type" value="Genomic_DNA"/>
</dbReference>
<evidence type="ECO:0000256" key="11">
    <source>
        <dbReference type="ARBA" id="ARBA00039976"/>
    </source>
</evidence>
<evidence type="ECO:0000256" key="7">
    <source>
        <dbReference type="ARBA" id="ARBA00023125"/>
    </source>
</evidence>
<dbReference type="Pfam" id="PF00072">
    <property type="entry name" value="Response_reg"/>
    <property type="match status" value="1"/>
</dbReference>
<keyword evidence="6" id="KW-0843">Virulence</keyword>
<dbReference type="RefSeq" id="WP_114498628.1">
    <property type="nucleotide sequence ID" value="NZ_QPJW01000014.1"/>
</dbReference>
<dbReference type="InterPro" id="IPR011006">
    <property type="entry name" value="CheY-like_superfamily"/>
</dbReference>
<accession>A0A369B4Y8</accession>
<dbReference type="SMART" id="SM00862">
    <property type="entry name" value="Trans_reg_C"/>
    <property type="match status" value="1"/>
</dbReference>
<dbReference type="FunFam" id="1.10.10.10:FF:000018">
    <property type="entry name" value="DNA-binding response regulator ResD"/>
    <property type="match status" value="1"/>
</dbReference>
<feature type="modified residue" description="4-aspartylphosphate" evidence="12">
    <location>
        <position position="52"/>
    </location>
</feature>
<keyword evidence="8" id="KW-0010">Activator</keyword>
<evidence type="ECO:0000256" key="2">
    <source>
        <dbReference type="ARBA" id="ARBA00022490"/>
    </source>
</evidence>
<evidence type="ECO:0000256" key="4">
    <source>
        <dbReference type="ARBA" id="ARBA00023012"/>
    </source>
</evidence>
<dbReference type="GO" id="GO:0006355">
    <property type="term" value="P:regulation of DNA-templated transcription"/>
    <property type="evidence" value="ECO:0007669"/>
    <property type="project" value="InterPro"/>
</dbReference>
<comment type="function">
    <text evidence="10">Member of the two-component regulatory system HssS/HssR involved in intracellular heme homeostasis and tempering of staphylococcal virulence. Phosphorylated HssR binds to a direct repeat sequence within hrtAB promoter and activates the expression of hrtAB, an efflux pump, in response to extracellular heme, hemin, hemoglobin or blood.</text>
</comment>
<keyword evidence="2" id="KW-0963">Cytoplasm</keyword>
<evidence type="ECO:0000256" key="5">
    <source>
        <dbReference type="ARBA" id="ARBA00023015"/>
    </source>
</evidence>
<evidence type="ECO:0000256" key="3">
    <source>
        <dbReference type="ARBA" id="ARBA00022553"/>
    </source>
</evidence>
<dbReference type="CDD" id="cd17574">
    <property type="entry name" value="REC_OmpR"/>
    <property type="match status" value="1"/>
</dbReference>
<evidence type="ECO:0000259" key="14">
    <source>
        <dbReference type="PROSITE" id="PS50110"/>
    </source>
</evidence>
<dbReference type="GO" id="GO:0000156">
    <property type="term" value="F:phosphorelay response regulator activity"/>
    <property type="evidence" value="ECO:0007669"/>
    <property type="project" value="TreeGrafter"/>
</dbReference>
<evidence type="ECO:0000313" key="17">
    <source>
        <dbReference type="Proteomes" id="UP000253090"/>
    </source>
</evidence>
<feature type="domain" description="Response regulatory" evidence="14">
    <location>
        <begin position="3"/>
        <end position="117"/>
    </location>
</feature>
<comment type="caution">
    <text evidence="16">The sequence shown here is derived from an EMBL/GenBank/DDBJ whole genome shotgun (WGS) entry which is preliminary data.</text>
</comment>
<feature type="domain" description="OmpR/PhoB-type" evidence="15">
    <location>
        <begin position="125"/>
        <end position="224"/>
    </location>
</feature>
<dbReference type="Gene3D" id="1.10.10.10">
    <property type="entry name" value="Winged helix-like DNA-binding domain superfamily/Winged helix DNA-binding domain"/>
    <property type="match status" value="1"/>
</dbReference>
<dbReference type="PROSITE" id="PS50110">
    <property type="entry name" value="RESPONSE_REGULATORY"/>
    <property type="match status" value="1"/>
</dbReference>
<dbReference type="InterPro" id="IPR039420">
    <property type="entry name" value="WalR-like"/>
</dbReference>
<protein>
    <recommendedName>
        <fullName evidence="11">Heme response regulator HssR</fullName>
    </recommendedName>
</protein>
<keyword evidence="4" id="KW-0902">Two-component regulatory system</keyword>
<dbReference type="GO" id="GO:0032993">
    <property type="term" value="C:protein-DNA complex"/>
    <property type="evidence" value="ECO:0007669"/>
    <property type="project" value="TreeGrafter"/>
</dbReference>
<dbReference type="SMART" id="SM00448">
    <property type="entry name" value="REC"/>
    <property type="match status" value="1"/>
</dbReference>
<keyword evidence="5" id="KW-0805">Transcription regulation</keyword>
<organism evidence="16 17">
    <name type="scientific">Fontibacillus phaseoli</name>
    <dbReference type="NCBI Taxonomy" id="1416533"/>
    <lineage>
        <taxon>Bacteria</taxon>
        <taxon>Bacillati</taxon>
        <taxon>Bacillota</taxon>
        <taxon>Bacilli</taxon>
        <taxon>Bacillales</taxon>
        <taxon>Paenibacillaceae</taxon>
        <taxon>Fontibacillus</taxon>
    </lineage>
</organism>
<dbReference type="PANTHER" id="PTHR48111:SF49">
    <property type="entry name" value="HEME RESPONSE REGULATOR HSSR"/>
    <property type="match status" value="1"/>
</dbReference>
<proteinExistence type="predicted"/>
<evidence type="ECO:0000256" key="8">
    <source>
        <dbReference type="ARBA" id="ARBA00023159"/>
    </source>
</evidence>
<dbReference type="Pfam" id="PF00486">
    <property type="entry name" value="Trans_reg_C"/>
    <property type="match status" value="1"/>
</dbReference>
<dbReference type="PANTHER" id="PTHR48111">
    <property type="entry name" value="REGULATOR OF RPOS"/>
    <property type="match status" value="1"/>
</dbReference>
<dbReference type="AlphaFoldDB" id="A0A369B4Y8"/>
<evidence type="ECO:0000256" key="1">
    <source>
        <dbReference type="ARBA" id="ARBA00004496"/>
    </source>
</evidence>
<dbReference type="OrthoDB" id="9790442at2"/>
<reference evidence="16 17" key="1">
    <citation type="submission" date="2018-07" db="EMBL/GenBank/DDBJ databases">
        <title>Genomic Encyclopedia of Type Strains, Phase III (KMG-III): the genomes of soil and plant-associated and newly described type strains.</title>
        <authorList>
            <person name="Whitman W."/>
        </authorList>
    </citation>
    <scope>NUCLEOTIDE SEQUENCE [LARGE SCALE GENOMIC DNA]</scope>
    <source>
        <strain evidence="16 17">CECT 8333</strain>
    </source>
</reference>
<evidence type="ECO:0000256" key="9">
    <source>
        <dbReference type="ARBA" id="ARBA00023163"/>
    </source>
</evidence>
<dbReference type="CDD" id="cd00383">
    <property type="entry name" value="trans_reg_C"/>
    <property type="match status" value="1"/>
</dbReference>
<dbReference type="GO" id="GO:0000976">
    <property type="term" value="F:transcription cis-regulatory region binding"/>
    <property type="evidence" value="ECO:0007669"/>
    <property type="project" value="TreeGrafter"/>
</dbReference>
<dbReference type="FunFam" id="3.40.50.2300:FF:000001">
    <property type="entry name" value="DNA-binding response regulator PhoB"/>
    <property type="match status" value="1"/>
</dbReference>
<keyword evidence="9" id="KW-0804">Transcription</keyword>
<evidence type="ECO:0000256" key="10">
    <source>
        <dbReference type="ARBA" id="ARBA00037471"/>
    </source>
</evidence>
<dbReference type="Proteomes" id="UP000253090">
    <property type="component" value="Unassembled WGS sequence"/>
</dbReference>
<dbReference type="InterPro" id="IPR001789">
    <property type="entry name" value="Sig_transdc_resp-reg_receiver"/>
</dbReference>
<dbReference type="InterPro" id="IPR001867">
    <property type="entry name" value="OmpR/PhoB-type_DNA-bd"/>
</dbReference>
<dbReference type="Gene3D" id="3.40.50.2300">
    <property type="match status" value="1"/>
</dbReference>
<feature type="DNA-binding region" description="OmpR/PhoB-type" evidence="13">
    <location>
        <begin position="125"/>
        <end position="224"/>
    </location>
</feature>
<keyword evidence="7 13" id="KW-0238">DNA-binding</keyword>
<comment type="subcellular location">
    <subcellularLocation>
        <location evidence="1">Cytoplasm</location>
    </subcellularLocation>
</comment>
<name>A0A369B4Y8_9BACL</name>
<evidence type="ECO:0000256" key="6">
    <source>
        <dbReference type="ARBA" id="ARBA00023026"/>
    </source>
</evidence>
<keyword evidence="17" id="KW-1185">Reference proteome</keyword>
<dbReference type="GO" id="GO:0005829">
    <property type="term" value="C:cytosol"/>
    <property type="evidence" value="ECO:0007669"/>
    <property type="project" value="TreeGrafter"/>
</dbReference>
<dbReference type="SUPFAM" id="SSF52172">
    <property type="entry name" value="CheY-like"/>
    <property type="match status" value="1"/>
</dbReference>
<evidence type="ECO:0000256" key="12">
    <source>
        <dbReference type="PROSITE-ProRule" id="PRU00169"/>
    </source>
</evidence>
<evidence type="ECO:0000256" key="13">
    <source>
        <dbReference type="PROSITE-ProRule" id="PRU01091"/>
    </source>
</evidence>
<keyword evidence="3 12" id="KW-0597">Phosphoprotein</keyword>
<sequence length="226" mass="26110">MTSILVVDDDADIRKLICLYLTREGLDSRQAADGREALELMAQTPADLVVLDIMMPVMDGWELCEELRKLYPDTPLLMVTAKGETGQKVKAFNLGTDDYLVKPFDPIELVIRIKALLKRYRISASQSIQLGQLWLNRQTYKVIRDSQELTLPPKEFELLFKLGSYPGQIFTREQLILQIWGSDYSGDDRTVDVHIKRLRERFAYDDPPSFRIETIYGLGYRIEVFK</sequence>